<gene>
    <name evidence="5" type="ORF">GRF59_08415</name>
</gene>
<dbReference type="Pfam" id="PF07883">
    <property type="entry name" value="Cupin_2"/>
    <property type="match status" value="1"/>
</dbReference>
<sequence length="312" mass="35642">MNREMLRENRIHGQPMYPVSIYPNIKQLSGNSILDCHWHDEMEFIVIRQGCAVFQIDMTDIEMQAGQALFINSGRLHAGILKGTRPCVFSAVVFSPELLASPDFDVIQEKYIGPLLHQSFQPAPLIKGDTAWEKEVLTALDRILEDNEKRPPAYEISTKGLLYMIFASMYAHTEPPVPHRQLPSGSPDKIERLKTVLNFIHEHYGESLKLRDLAGLIRMSEGHFCRFFKQLTQKSPVEYINHYRVSKSCKLLKNSSMKIVDIAMETGFDHLSYFITVFKQIMGCTPSQYRKSIHDKNSIILTEPATLAARDS</sequence>
<dbReference type="SUPFAM" id="SSF46689">
    <property type="entry name" value="Homeodomain-like"/>
    <property type="match status" value="2"/>
</dbReference>
<dbReference type="Pfam" id="PF12833">
    <property type="entry name" value="HTH_18"/>
    <property type="match status" value="1"/>
</dbReference>
<dbReference type="PANTHER" id="PTHR43280:SF28">
    <property type="entry name" value="HTH-TYPE TRANSCRIPTIONAL ACTIVATOR RHAS"/>
    <property type="match status" value="1"/>
</dbReference>
<evidence type="ECO:0000259" key="4">
    <source>
        <dbReference type="PROSITE" id="PS01124"/>
    </source>
</evidence>
<evidence type="ECO:0000313" key="6">
    <source>
        <dbReference type="Proteomes" id="UP000460318"/>
    </source>
</evidence>
<dbReference type="InterPro" id="IPR009057">
    <property type="entry name" value="Homeodomain-like_sf"/>
</dbReference>
<dbReference type="Proteomes" id="UP000460318">
    <property type="component" value="Unassembled WGS sequence"/>
</dbReference>
<dbReference type="Gene3D" id="1.10.10.60">
    <property type="entry name" value="Homeodomain-like"/>
    <property type="match status" value="2"/>
</dbReference>
<proteinExistence type="predicted"/>
<dbReference type="GO" id="GO:0003700">
    <property type="term" value="F:DNA-binding transcription factor activity"/>
    <property type="evidence" value="ECO:0007669"/>
    <property type="project" value="InterPro"/>
</dbReference>
<comment type="caution">
    <text evidence="5">The sequence shown here is derived from an EMBL/GenBank/DDBJ whole genome shotgun (WGS) entry which is preliminary data.</text>
</comment>
<evidence type="ECO:0000256" key="2">
    <source>
        <dbReference type="ARBA" id="ARBA00023125"/>
    </source>
</evidence>
<dbReference type="InterPro" id="IPR013096">
    <property type="entry name" value="Cupin_2"/>
</dbReference>
<dbReference type="InterPro" id="IPR014710">
    <property type="entry name" value="RmlC-like_jellyroll"/>
</dbReference>
<dbReference type="CDD" id="cd02208">
    <property type="entry name" value="cupin_RmlC-like"/>
    <property type="match status" value="1"/>
</dbReference>
<evidence type="ECO:0000313" key="5">
    <source>
        <dbReference type="EMBL" id="MWV43658.1"/>
    </source>
</evidence>
<dbReference type="PROSITE" id="PS00041">
    <property type="entry name" value="HTH_ARAC_FAMILY_1"/>
    <property type="match status" value="1"/>
</dbReference>
<name>A0A7X3LHK8_9BACL</name>
<keyword evidence="3" id="KW-0804">Transcription</keyword>
<evidence type="ECO:0000256" key="1">
    <source>
        <dbReference type="ARBA" id="ARBA00023015"/>
    </source>
</evidence>
<dbReference type="SUPFAM" id="SSF51215">
    <property type="entry name" value="Regulatory protein AraC"/>
    <property type="match status" value="1"/>
</dbReference>
<dbReference type="InterPro" id="IPR037923">
    <property type="entry name" value="HTH-like"/>
</dbReference>
<feature type="domain" description="HTH araC/xylS-type" evidence="4">
    <location>
        <begin position="194"/>
        <end position="292"/>
    </location>
</feature>
<dbReference type="GO" id="GO:0043565">
    <property type="term" value="F:sequence-specific DNA binding"/>
    <property type="evidence" value="ECO:0007669"/>
    <property type="project" value="InterPro"/>
</dbReference>
<keyword evidence="2" id="KW-0238">DNA-binding</keyword>
<keyword evidence="1" id="KW-0805">Transcription regulation</keyword>
<dbReference type="Gene3D" id="2.60.120.10">
    <property type="entry name" value="Jelly Rolls"/>
    <property type="match status" value="1"/>
</dbReference>
<dbReference type="InterPro" id="IPR020449">
    <property type="entry name" value="Tscrpt_reg_AraC-type_HTH"/>
</dbReference>
<dbReference type="PROSITE" id="PS01124">
    <property type="entry name" value="HTH_ARAC_FAMILY_2"/>
    <property type="match status" value="1"/>
</dbReference>
<keyword evidence="6" id="KW-1185">Reference proteome</keyword>
<dbReference type="RefSeq" id="WP_160497139.1">
    <property type="nucleotide sequence ID" value="NZ_WUBI01000001.1"/>
</dbReference>
<dbReference type="SMART" id="SM00342">
    <property type="entry name" value="HTH_ARAC"/>
    <property type="match status" value="1"/>
</dbReference>
<accession>A0A7X3LHK8</accession>
<protein>
    <submittedName>
        <fullName evidence="5">AraC family transcriptional regulator</fullName>
    </submittedName>
</protein>
<organism evidence="5 6">
    <name type="scientific">Paenibacillus dendrobii</name>
    <dbReference type="NCBI Taxonomy" id="2691084"/>
    <lineage>
        <taxon>Bacteria</taxon>
        <taxon>Bacillati</taxon>
        <taxon>Bacillota</taxon>
        <taxon>Bacilli</taxon>
        <taxon>Bacillales</taxon>
        <taxon>Paenibacillaceae</taxon>
        <taxon>Paenibacillus</taxon>
    </lineage>
</organism>
<dbReference type="PANTHER" id="PTHR43280">
    <property type="entry name" value="ARAC-FAMILY TRANSCRIPTIONAL REGULATOR"/>
    <property type="match status" value="1"/>
</dbReference>
<dbReference type="InterPro" id="IPR018060">
    <property type="entry name" value="HTH_AraC"/>
</dbReference>
<dbReference type="InterPro" id="IPR018062">
    <property type="entry name" value="HTH_AraC-typ_CS"/>
</dbReference>
<dbReference type="AlphaFoldDB" id="A0A7X3LHK8"/>
<reference evidence="5 6" key="1">
    <citation type="submission" date="2019-12" db="EMBL/GenBank/DDBJ databases">
        <title>Paenibacillus sp. nov., an endophytic bacterium isolated from the stem of Dendrobium.</title>
        <authorList>
            <person name="Zhao R."/>
        </authorList>
    </citation>
    <scope>NUCLEOTIDE SEQUENCE [LARGE SCALE GENOMIC DNA]</scope>
    <source>
        <strain evidence="5 6">HJL G12</strain>
    </source>
</reference>
<evidence type="ECO:0000256" key="3">
    <source>
        <dbReference type="ARBA" id="ARBA00023163"/>
    </source>
</evidence>
<dbReference type="PRINTS" id="PR00032">
    <property type="entry name" value="HTHARAC"/>
</dbReference>
<dbReference type="EMBL" id="WUBI01000001">
    <property type="protein sequence ID" value="MWV43658.1"/>
    <property type="molecule type" value="Genomic_DNA"/>
</dbReference>